<dbReference type="EMBL" id="JASCRY010000008">
    <property type="protein sequence ID" value="MDI5951290.1"/>
    <property type="molecule type" value="Genomic_DNA"/>
</dbReference>
<evidence type="ECO:0008006" key="3">
    <source>
        <dbReference type="Google" id="ProtNLM"/>
    </source>
</evidence>
<accession>A0AAW6TV21</accession>
<protein>
    <recommendedName>
        <fullName evidence="3">HNH endonuclease</fullName>
    </recommendedName>
</protein>
<organism evidence="1 2">
    <name type="scientific">Flavobacterium yafengii</name>
    <dbReference type="NCBI Taxonomy" id="3041253"/>
    <lineage>
        <taxon>Bacteria</taxon>
        <taxon>Pseudomonadati</taxon>
        <taxon>Bacteroidota</taxon>
        <taxon>Flavobacteriia</taxon>
        <taxon>Flavobacteriales</taxon>
        <taxon>Flavobacteriaceae</taxon>
        <taxon>Flavobacterium</taxon>
    </lineage>
</organism>
<dbReference type="Proteomes" id="UP001228643">
    <property type="component" value="Unassembled WGS sequence"/>
</dbReference>
<reference evidence="1 2" key="1">
    <citation type="submission" date="2023-04" db="EMBL/GenBank/DDBJ databases">
        <title>Two novel species of Flavobacterium.</title>
        <authorList>
            <person name="Liu Q."/>
            <person name="Xin Y.-H."/>
        </authorList>
    </citation>
    <scope>NUCLEOTIDE SEQUENCE [LARGE SCALE GENOMIC DNA]</scope>
    <source>
        <strain evidence="1 2">LB2P87</strain>
    </source>
</reference>
<evidence type="ECO:0000313" key="2">
    <source>
        <dbReference type="Proteomes" id="UP001228643"/>
    </source>
</evidence>
<dbReference type="AlphaFoldDB" id="A0AAW6TV21"/>
<keyword evidence="2" id="KW-1185">Reference proteome</keyword>
<evidence type="ECO:0000313" key="1">
    <source>
        <dbReference type="EMBL" id="MDI5951290.1"/>
    </source>
</evidence>
<sequence length="283" mass="32354">MTNNRDDFKKVTIEVLPKRVGYLCSNPDCRKSTIGANEIPEKATSIGIAAHITAASGGGPRYDENLTTEQRTHIDNAIWLCSNCATLIDKDEKKYTVAILNNWKNLAEEESTKKLNGEAQNKKTEAPFLEADLIWKNGGRYNQGYSTKNPKEVIDGRTVYSVSNHPIIYWEIEWRFNFTIYNNSSFPAYNVSVESIGKEHFTHIDKLSKVNNIPPFQNVDLTAKYSLYHEGISTEADEIMKHRIPKKFNDLILRIKYFDEDRNEHITLLKIVNGELVNEKASH</sequence>
<gene>
    <name evidence="1" type="ORF">QLS97_16685</name>
</gene>
<proteinExistence type="predicted"/>
<name>A0AAW6TV21_9FLAO</name>
<comment type="caution">
    <text evidence="1">The sequence shown here is derived from an EMBL/GenBank/DDBJ whole genome shotgun (WGS) entry which is preliminary data.</text>
</comment>
<dbReference type="RefSeq" id="WP_282718274.1">
    <property type="nucleotide sequence ID" value="NZ_JASCRY010000008.1"/>
</dbReference>